<reference evidence="3 4" key="1">
    <citation type="submission" date="2017-03" db="EMBL/GenBank/DDBJ databases">
        <title>Genome sequence of Clostridium oryzae DSM 28571.</title>
        <authorList>
            <person name="Poehlein A."/>
            <person name="Daniel R."/>
        </authorList>
    </citation>
    <scope>NUCLEOTIDE SEQUENCE [LARGE SCALE GENOMIC DNA]</scope>
    <source>
        <strain evidence="3 4">DSM 28571</strain>
    </source>
</reference>
<dbReference type="InterPro" id="IPR050490">
    <property type="entry name" value="Bact_solute-bd_prot1"/>
</dbReference>
<feature type="chain" id="PRO_5038403627" description="DUF3502 domain-containing protein" evidence="1">
    <location>
        <begin position="25"/>
        <end position="520"/>
    </location>
</feature>
<organism evidence="3 4">
    <name type="scientific">Clostridium oryzae</name>
    <dbReference type="NCBI Taxonomy" id="1450648"/>
    <lineage>
        <taxon>Bacteria</taxon>
        <taxon>Bacillati</taxon>
        <taxon>Bacillota</taxon>
        <taxon>Clostridia</taxon>
        <taxon>Eubacteriales</taxon>
        <taxon>Clostridiaceae</taxon>
        <taxon>Clostridium</taxon>
    </lineage>
</organism>
<keyword evidence="1" id="KW-0732">Signal</keyword>
<evidence type="ECO:0000256" key="1">
    <source>
        <dbReference type="SAM" id="SignalP"/>
    </source>
</evidence>
<dbReference type="OrthoDB" id="2636783at2"/>
<dbReference type="Pfam" id="PF12010">
    <property type="entry name" value="DUF3502"/>
    <property type="match status" value="1"/>
</dbReference>
<evidence type="ECO:0000259" key="2">
    <source>
        <dbReference type="Pfam" id="PF12010"/>
    </source>
</evidence>
<dbReference type="InterPro" id="IPR022627">
    <property type="entry name" value="DUF3502"/>
</dbReference>
<feature type="domain" description="DUF3502" evidence="2">
    <location>
        <begin position="446"/>
        <end position="515"/>
    </location>
</feature>
<dbReference type="PANTHER" id="PTHR43649">
    <property type="entry name" value="ARABINOSE-BINDING PROTEIN-RELATED"/>
    <property type="match status" value="1"/>
</dbReference>
<protein>
    <recommendedName>
        <fullName evidence="2">DUF3502 domain-containing protein</fullName>
    </recommendedName>
</protein>
<dbReference type="PROSITE" id="PS51257">
    <property type="entry name" value="PROKAR_LIPOPROTEIN"/>
    <property type="match status" value="1"/>
</dbReference>
<accession>A0A1V4J0U4</accession>
<dbReference type="EMBL" id="MZGV01000001">
    <property type="protein sequence ID" value="OPJ65267.1"/>
    <property type="molecule type" value="Genomic_DNA"/>
</dbReference>
<evidence type="ECO:0000313" key="4">
    <source>
        <dbReference type="Proteomes" id="UP000190080"/>
    </source>
</evidence>
<dbReference type="RefSeq" id="WP_079421762.1">
    <property type="nucleotide sequence ID" value="NZ_MZGV01000001.1"/>
</dbReference>
<dbReference type="AlphaFoldDB" id="A0A1V4J0U4"/>
<dbReference type="PANTHER" id="PTHR43649:SF17">
    <property type="entry name" value="ABC TRANSPORTER SOLUTE BINDING PROTEIN-SUGAR TRANSPORT"/>
    <property type="match status" value="1"/>
</dbReference>
<feature type="signal peptide" evidence="1">
    <location>
        <begin position="1"/>
        <end position="24"/>
    </location>
</feature>
<name>A0A1V4J0U4_9CLOT</name>
<proteinExistence type="predicted"/>
<dbReference type="SUPFAM" id="SSF53850">
    <property type="entry name" value="Periplasmic binding protein-like II"/>
    <property type="match status" value="1"/>
</dbReference>
<gene>
    <name evidence="3" type="ORF">CLORY_02670</name>
</gene>
<evidence type="ECO:0000313" key="3">
    <source>
        <dbReference type="EMBL" id="OPJ65267.1"/>
    </source>
</evidence>
<dbReference type="STRING" id="1450648.CLORY_02670"/>
<sequence>MLRRKKILTVVLTVIMTASLSACKAATNGGSDSKGKIDTSKFVTVNYVMLGNKPTNGQNEKVEKKWNAYLKKKLNANLKIDWVEWADWSTKYNLLLASGQSLDLIITASDWLDMWPNAQKGAFMNLDDLLPKYAPKTYASIPKEDWEQCKYNGKIIAIPEDQYTQWTNHGFMYRGDWAKEFGITTPIKDWTTFGKYLQGIKDHKKGVIPWDIAGGGYSQFGGWVNSKTMEIPIDGIPATCNLQALLNAKSADDPYTVVNPFNEETLIDYAKTMKQWGDAGYWRQDVLNYKGDSLTQAKAGKNGTIQHHTQTYLGDWYQMKQNQPSSDLKFFPFSAESNNLVSISITHGATSVGASSKNPERALMIYDLIRNDKKMYDYVNYGLEGVQYVLKDGKRALPDGYNDAKDSYSSGFWGGRNDKLEIQSATTYPDYKKLYAEYDKIKKPYPYGRFVFDKTNVDSELSACSDVISKYLPAISFGKAGDPVKAVSDFRAKLKGAGIDKIVAEAQKQLNAYKKLVEGK</sequence>
<comment type="caution">
    <text evidence="3">The sequence shown here is derived from an EMBL/GenBank/DDBJ whole genome shotgun (WGS) entry which is preliminary data.</text>
</comment>
<dbReference type="Gene3D" id="3.40.190.10">
    <property type="entry name" value="Periplasmic binding protein-like II"/>
    <property type="match status" value="2"/>
</dbReference>
<keyword evidence="4" id="KW-1185">Reference proteome</keyword>
<dbReference type="Proteomes" id="UP000190080">
    <property type="component" value="Unassembled WGS sequence"/>
</dbReference>